<dbReference type="EMBL" id="KQ434791">
    <property type="protein sequence ID" value="KZC05399.1"/>
    <property type="molecule type" value="Genomic_DNA"/>
</dbReference>
<evidence type="ECO:0000313" key="1">
    <source>
        <dbReference type="EMBL" id="KZC05399.1"/>
    </source>
</evidence>
<proteinExistence type="predicted"/>
<dbReference type="AlphaFoldDB" id="A0A154P0E8"/>
<protein>
    <submittedName>
        <fullName evidence="1">Uncharacterized protein</fullName>
    </submittedName>
</protein>
<reference evidence="1 2" key="1">
    <citation type="submission" date="2015-07" db="EMBL/GenBank/DDBJ databases">
        <title>The genome of Dufourea novaeangliae.</title>
        <authorList>
            <person name="Pan H."/>
            <person name="Kapheim K."/>
        </authorList>
    </citation>
    <scope>NUCLEOTIDE SEQUENCE [LARGE SCALE GENOMIC DNA]</scope>
    <source>
        <strain evidence="1">0120121106</strain>
        <tissue evidence="1">Whole body</tissue>
    </source>
</reference>
<evidence type="ECO:0000313" key="2">
    <source>
        <dbReference type="Proteomes" id="UP000076502"/>
    </source>
</evidence>
<organism evidence="1 2">
    <name type="scientific">Dufourea novaeangliae</name>
    <name type="common">Sweat bee</name>
    <dbReference type="NCBI Taxonomy" id="178035"/>
    <lineage>
        <taxon>Eukaryota</taxon>
        <taxon>Metazoa</taxon>
        <taxon>Ecdysozoa</taxon>
        <taxon>Arthropoda</taxon>
        <taxon>Hexapoda</taxon>
        <taxon>Insecta</taxon>
        <taxon>Pterygota</taxon>
        <taxon>Neoptera</taxon>
        <taxon>Endopterygota</taxon>
        <taxon>Hymenoptera</taxon>
        <taxon>Apocrita</taxon>
        <taxon>Aculeata</taxon>
        <taxon>Apoidea</taxon>
        <taxon>Anthophila</taxon>
        <taxon>Halictidae</taxon>
        <taxon>Rophitinae</taxon>
        <taxon>Dufourea</taxon>
    </lineage>
</organism>
<gene>
    <name evidence="1" type="ORF">WN55_05429</name>
</gene>
<name>A0A154P0E8_DUFNO</name>
<accession>A0A154P0E8</accession>
<sequence length="82" mass="9537">MMLLEVTQRYRAYELVKHLLRFIGGNKIPRNGLKFTNSIIPLVIVVYGSFKKVQENDWPRHVLQCKHNPSAQLVISMWDVAS</sequence>
<dbReference type="Proteomes" id="UP000076502">
    <property type="component" value="Unassembled WGS sequence"/>
</dbReference>
<keyword evidence="2" id="KW-1185">Reference proteome</keyword>